<protein>
    <submittedName>
        <fullName evidence="1">AC2</fullName>
    </submittedName>
</protein>
<dbReference type="GO" id="GO:0003677">
    <property type="term" value="F:DNA binding"/>
    <property type="evidence" value="ECO:0007669"/>
    <property type="project" value="UniProtKB-KW"/>
</dbReference>
<dbReference type="OrthoDB" id="11041at10239"/>
<sequence length="141" mass="16040">MTGPRRTPSTSPSRSLSTAPSIKPRHRHAKKVVRRRRIDLECGCTIYVSISCREDGFTHRGTHHCVSGREFRFYLGGSKSPLFQDNRRLGIQPEEHTNVPDPVQPQLAEASSSSQVFPEFPHLDDIQLADQEFFSSFLFKD</sequence>
<evidence type="ECO:0000313" key="1">
    <source>
        <dbReference type="EMBL" id="ANS88315.1"/>
    </source>
</evidence>
<organism evidence="1">
    <name type="scientific">Corchorus yellow vein virus - [Hoa Binh]</name>
    <dbReference type="NCBI Taxonomy" id="293284"/>
    <lineage>
        <taxon>Viruses</taxon>
        <taxon>Monodnaviria</taxon>
        <taxon>Shotokuvirae</taxon>
        <taxon>Cressdnaviricota</taxon>
        <taxon>Repensiviricetes</taxon>
        <taxon>Geplafuvirales</taxon>
        <taxon>Geminiviridae</taxon>
        <taxon>Begomovirus</taxon>
        <taxon>Begomovirus corchovenae</taxon>
        <taxon>Corchorus yellow vein virus</taxon>
    </lineage>
</organism>
<dbReference type="GO" id="GO:0042025">
    <property type="term" value="C:host cell nucleus"/>
    <property type="evidence" value="ECO:0007669"/>
    <property type="project" value="UniProtKB-SubCell"/>
</dbReference>
<accession>A0A1B1NX84</accession>
<dbReference type="InterPro" id="IPR000942">
    <property type="entry name" value="Gemini_AL2"/>
</dbReference>
<dbReference type="PRINTS" id="PR00230">
    <property type="entry name" value="GEMCOATAL2"/>
</dbReference>
<reference evidence="1" key="1">
    <citation type="submission" date="2016-04" db="EMBL/GenBank/DDBJ databases">
        <title>First report of the occurrence of Corchorus yellow vein Vietnam virus on jute in China.</title>
        <authorList>
            <person name="Lin W."/>
            <person name="Du Z."/>
            <person name="Qiu P."/>
        </authorList>
    </citation>
    <scope>NUCLEOTIDE SEQUENCE</scope>
    <source>
        <strain evidence="1">Fujian</strain>
    </source>
</reference>
<dbReference type="EMBL" id="KX101212">
    <property type="protein sequence ID" value="ANS88315.1"/>
    <property type="molecule type" value="Genomic_DNA"/>
</dbReference>
<dbReference type="Pfam" id="PF01440">
    <property type="entry name" value="Gemini_AL2"/>
    <property type="match status" value="1"/>
</dbReference>
<dbReference type="KEGG" id="vg:3105166"/>
<dbReference type="GO" id="GO:0030430">
    <property type="term" value="C:host cell cytoplasm"/>
    <property type="evidence" value="ECO:0007669"/>
    <property type="project" value="UniProtKB-SubCell"/>
</dbReference>
<proteinExistence type="predicted"/>
<dbReference type="GO" id="GO:0019028">
    <property type="term" value="C:viral capsid"/>
    <property type="evidence" value="ECO:0007669"/>
    <property type="project" value="InterPro"/>
</dbReference>
<dbReference type="GO" id="GO:0052170">
    <property type="term" value="P:symbiont-mediated suppression of host innate immune response"/>
    <property type="evidence" value="ECO:0007669"/>
    <property type="project" value="UniProtKB-KW"/>
</dbReference>
<dbReference type="GO" id="GO:0008270">
    <property type="term" value="F:zinc ion binding"/>
    <property type="evidence" value="ECO:0007669"/>
    <property type="project" value="UniProtKB-KW"/>
</dbReference>
<dbReference type="GO" id="GO:0005198">
    <property type="term" value="F:structural molecule activity"/>
    <property type="evidence" value="ECO:0007669"/>
    <property type="project" value="InterPro"/>
</dbReference>
<name>A0A1B1NX84_9GEMI</name>